<evidence type="ECO:0000256" key="4">
    <source>
        <dbReference type="ARBA" id="ARBA00022691"/>
    </source>
</evidence>
<protein>
    <submittedName>
        <fullName evidence="5">Ubiquinone biosynthesis protein UbiE</fullName>
    </submittedName>
</protein>
<dbReference type="EMBL" id="CP015118">
    <property type="protein sequence ID" value="ARN20190.1"/>
    <property type="molecule type" value="Genomic_DNA"/>
</dbReference>
<dbReference type="PROSITE" id="PS51608">
    <property type="entry name" value="SAM_MT_UBIE"/>
    <property type="match status" value="1"/>
</dbReference>
<dbReference type="GO" id="GO:0009234">
    <property type="term" value="P:menaquinone biosynthetic process"/>
    <property type="evidence" value="ECO:0007669"/>
    <property type="project" value="UniProtKB-KW"/>
</dbReference>
<organism evidence="5 6">
    <name type="scientific">Piscinibacter gummiphilus</name>
    <dbReference type="NCBI Taxonomy" id="946333"/>
    <lineage>
        <taxon>Bacteria</taxon>
        <taxon>Pseudomonadati</taxon>
        <taxon>Pseudomonadota</taxon>
        <taxon>Betaproteobacteria</taxon>
        <taxon>Burkholderiales</taxon>
        <taxon>Sphaerotilaceae</taxon>
        <taxon>Piscinibacter</taxon>
    </lineage>
</organism>
<dbReference type="RefSeq" id="WP_085750457.1">
    <property type="nucleotide sequence ID" value="NZ_BSPR01000014.1"/>
</dbReference>
<dbReference type="GO" id="GO:0032259">
    <property type="term" value="P:methylation"/>
    <property type="evidence" value="ECO:0007669"/>
    <property type="project" value="UniProtKB-KW"/>
</dbReference>
<keyword evidence="5" id="KW-0830">Ubiquinone</keyword>
<dbReference type="SUPFAM" id="SSF53335">
    <property type="entry name" value="S-adenosyl-L-methionine-dependent methyltransferases"/>
    <property type="match status" value="1"/>
</dbReference>
<keyword evidence="1" id="KW-0474">Menaquinone biosynthesis</keyword>
<dbReference type="GO" id="GO:0008168">
    <property type="term" value="F:methyltransferase activity"/>
    <property type="evidence" value="ECO:0007669"/>
    <property type="project" value="UniProtKB-KW"/>
</dbReference>
<proteinExistence type="predicted"/>
<sequence length="287" mass="30672">MDTFDIQRQAFKASVQTHWDSAARGWDAHSQEIRAWLRGPTDAMIAMAGVASGTRVLDVAAGAGDQTLDIAERVGPSGAVLAVDLSPAIVALAQERARRAGFQHVQCRVADGEDLGVEAASFDAAVCRLGLMLFPDPLRGLREMHRALRPGGRVCTVVFSTPARNPCIRLLMATALRHAGLPAPDPHAPGSLFSLSAPGRVDTLFRDAGFDDVATTAMDAVFRMPSVDDYLAFVRSSASPILQILSGLEPAKAQAAWEDIRAQLHAFDTTVGWEGPNELLITAGRRP</sequence>
<dbReference type="InterPro" id="IPR029063">
    <property type="entry name" value="SAM-dependent_MTases_sf"/>
</dbReference>
<evidence type="ECO:0000256" key="3">
    <source>
        <dbReference type="ARBA" id="ARBA00022679"/>
    </source>
</evidence>
<evidence type="ECO:0000313" key="6">
    <source>
        <dbReference type="Proteomes" id="UP000193427"/>
    </source>
</evidence>
<dbReference type="KEGG" id="rgu:A4W93_09860"/>
<dbReference type="OrthoDB" id="9795634at2"/>
<dbReference type="Gene3D" id="3.40.50.150">
    <property type="entry name" value="Vaccinia Virus protein VP39"/>
    <property type="match status" value="1"/>
</dbReference>
<dbReference type="Pfam" id="PF01209">
    <property type="entry name" value="Ubie_methyltran"/>
    <property type="match status" value="1"/>
</dbReference>
<reference evidence="5 6" key="1">
    <citation type="submission" date="2016-04" db="EMBL/GenBank/DDBJ databases">
        <title>Complete genome sequence of natural rubber-degrading, novel Gram-negative bacterium, Rhizobacter gummiphilus strain NS21.</title>
        <authorList>
            <person name="Tabata M."/>
            <person name="Kasai D."/>
            <person name="Fukuda M."/>
        </authorList>
    </citation>
    <scope>NUCLEOTIDE SEQUENCE [LARGE SCALE GENOMIC DNA]</scope>
    <source>
        <strain evidence="5 6">NS21</strain>
    </source>
</reference>
<evidence type="ECO:0000256" key="1">
    <source>
        <dbReference type="ARBA" id="ARBA00022428"/>
    </source>
</evidence>
<name>A0A1W6L7P0_9BURK</name>
<keyword evidence="2" id="KW-0489">Methyltransferase</keyword>
<gene>
    <name evidence="5" type="ORF">A4W93_09860</name>
</gene>
<dbReference type="PANTHER" id="PTHR43591:SF24">
    <property type="entry name" value="2-METHOXY-6-POLYPRENYL-1,4-BENZOQUINOL METHYLASE, MITOCHONDRIAL"/>
    <property type="match status" value="1"/>
</dbReference>
<evidence type="ECO:0000313" key="5">
    <source>
        <dbReference type="EMBL" id="ARN20190.1"/>
    </source>
</evidence>
<dbReference type="AlphaFoldDB" id="A0A1W6L7P0"/>
<dbReference type="Proteomes" id="UP000193427">
    <property type="component" value="Chromosome"/>
</dbReference>
<accession>A0A1W6L7P0</accession>
<keyword evidence="3" id="KW-0808">Transferase</keyword>
<dbReference type="PANTHER" id="PTHR43591">
    <property type="entry name" value="METHYLTRANSFERASE"/>
    <property type="match status" value="1"/>
</dbReference>
<dbReference type="CDD" id="cd02440">
    <property type="entry name" value="AdoMet_MTases"/>
    <property type="match status" value="1"/>
</dbReference>
<evidence type="ECO:0000256" key="2">
    <source>
        <dbReference type="ARBA" id="ARBA00022603"/>
    </source>
</evidence>
<dbReference type="InterPro" id="IPR004033">
    <property type="entry name" value="UbiE/COQ5_MeTrFase"/>
</dbReference>
<dbReference type="STRING" id="946333.A4W93_09860"/>
<keyword evidence="4" id="KW-0949">S-adenosyl-L-methionine</keyword>
<keyword evidence="6" id="KW-1185">Reference proteome</keyword>